<feature type="domain" description="T6SS Phospholipase effector Tle1-like catalytic" evidence="2">
    <location>
        <begin position="36"/>
        <end position="314"/>
    </location>
</feature>
<dbReference type="SUPFAM" id="SSF53474">
    <property type="entry name" value="alpha/beta-Hydrolases"/>
    <property type="match status" value="1"/>
</dbReference>
<dbReference type="Proteomes" id="UP001142810">
    <property type="component" value="Unassembled WGS sequence"/>
</dbReference>
<feature type="chain" id="PRO_5045799875" evidence="1">
    <location>
        <begin position="25"/>
        <end position="683"/>
    </location>
</feature>
<reference evidence="3" key="1">
    <citation type="submission" date="2022-11" db="EMBL/GenBank/DDBJ databases">
        <title>Alteromonas sp. nov., isolated from sea water of the Qingdao.</title>
        <authorList>
            <person name="Wang Q."/>
        </authorList>
    </citation>
    <scope>NUCLEOTIDE SEQUENCE</scope>
    <source>
        <strain evidence="3">ASW11-7</strain>
    </source>
</reference>
<accession>A0ABT3P2Z1</accession>
<keyword evidence="4" id="KW-1185">Reference proteome</keyword>
<feature type="signal peptide" evidence="1">
    <location>
        <begin position="1"/>
        <end position="24"/>
    </location>
</feature>
<gene>
    <name evidence="3" type="ORF">OPS25_01285</name>
</gene>
<evidence type="ECO:0000313" key="4">
    <source>
        <dbReference type="Proteomes" id="UP001142810"/>
    </source>
</evidence>
<dbReference type="PROSITE" id="PS51257">
    <property type="entry name" value="PROKAR_LIPOPROTEIN"/>
    <property type="match status" value="1"/>
</dbReference>
<sequence length="683" mass="76666">MLKSISRYCTLLLFVILSGCSISTKHVPPMSEKTPRDIYIFLDGTANDAGSRTNIAKLHNIITLQNDPKIAAIYIDGVGTQTFGRVLGLATGLGNANRVQEAYRFLIENYKEGDNVYLFGFSRGAWSARILASLIYVAGLPDIMHLPADKRKDAVDDIYYTYKKFWGTLFGDNRTLQQRREDVEAYLAKNNLLKNHKTNVNIDFLGLWDTVQALGVVSIDDTDVGEPNKLYADQLCNIRRIAHAVSLDDYRFEEFTPLLFRQLHFTKEDCIGNNENDGNVSEINEVWFSGAHSDVGGGYDDTTIDGVSLNWMLGQMIKAGITSFDHKTEVYANHLDKTHNANIGFLDLVYDDLSRDLATIYESDNYIYPELHLERGKNIKVNKGETCSDGQATQSYCYQAKIKLHASVLDRLCVIAPKHFESHWFRMEPFKECVMCNGNTGSISEAGNCGEIFEVENDARYKPQSELHNQNLCKLSKCELSDTKGRNQNPIKSCNLSLPQTKKQAKQRLSVTTLDGSEPSKTKATVTYFSDRKNDRTGIHLERGVTYKLTLEQINGWSDCTYPSAIDGRGVWDKPSYQTSKIKGFLGGVGQTLAKLYSEYPTQKYTALIGRVNKHSIKFHKVLTGKSNLSGDVRQIGFFSVPESGELILSVNEPRDPDLFGNDYFGNNAGFIEFTVEVVDAQH</sequence>
<organism evidence="3 4">
    <name type="scientific">Alteromonas aquimaris</name>
    <dbReference type="NCBI Taxonomy" id="2998417"/>
    <lineage>
        <taxon>Bacteria</taxon>
        <taxon>Pseudomonadati</taxon>
        <taxon>Pseudomonadota</taxon>
        <taxon>Gammaproteobacteria</taxon>
        <taxon>Alteromonadales</taxon>
        <taxon>Alteromonadaceae</taxon>
        <taxon>Alteromonas/Salinimonas group</taxon>
        <taxon>Alteromonas</taxon>
    </lineage>
</organism>
<dbReference type="PANTHER" id="PTHR33840:SF1">
    <property type="entry name" value="TLE1 PHOSPHOLIPASE DOMAIN-CONTAINING PROTEIN"/>
    <property type="match status" value="1"/>
</dbReference>
<dbReference type="PANTHER" id="PTHR33840">
    <property type="match status" value="1"/>
</dbReference>
<name>A0ABT3P2Z1_9ALTE</name>
<comment type="caution">
    <text evidence="3">The sequence shown here is derived from an EMBL/GenBank/DDBJ whole genome shotgun (WGS) entry which is preliminary data.</text>
</comment>
<evidence type="ECO:0000256" key="1">
    <source>
        <dbReference type="SAM" id="SignalP"/>
    </source>
</evidence>
<protein>
    <submittedName>
        <fullName evidence="3">DUF2235 domain-containing protein</fullName>
    </submittedName>
</protein>
<dbReference type="InterPro" id="IPR018712">
    <property type="entry name" value="Tle1-like_cat"/>
</dbReference>
<dbReference type="InterPro" id="IPR029058">
    <property type="entry name" value="AB_hydrolase_fold"/>
</dbReference>
<proteinExistence type="predicted"/>
<dbReference type="Pfam" id="PF09994">
    <property type="entry name" value="T6SS_Tle1-like_cat"/>
    <property type="match status" value="1"/>
</dbReference>
<keyword evidence="1" id="KW-0732">Signal</keyword>
<dbReference type="EMBL" id="JAPFRD010000002">
    <property type="protein sequence ID" value="MCW8107136.1"/>
    <property type="molecule type" value="Genomic_DNA"/>
</dbReference>
<evidence type="ECO:0000313" key="3">
    <source>
        <dbReference type="EMBL" id="MCW8107136.1"/>
    </source>
</evidence>
<evidence type="ECO:0000259" key="2">
    <source>
        <dbReference type="Pfam" id="PF09994"/>
    </source>
</evidence>